<sequence>MHHFPSPSSPSGFANVFSQVREQQEAKRLLQAALGEGPAHAYLFHGPAGVGKSSLARAFGRALLKTEREVHPDLYELEPLGDMIRIDAVRDLRRDLHMRPFESDRRIYIVHGADRLGQDASDSLLKDLEEPPSYAVIILIADDLGPISATIRSRCQAVPFRRLSEKAVREIVDARVPDASPERRTALARVAGGRLDRLERLLDPGAAARRERLVEVARSVYRDAAFDPAAAADVLLECAKDRAEHARAIEEARLSQLDLPEKEAEQRVKRAQRGAERDELLAQLEELAGWYRDLVVVGVGADSAAIHLDRIDDLRADASRDRLLGAENAAETVRAAWRRLEEFNLSSPLALEALWIRVHRELAL</sequence>
<dbReference type="GO" id="GO:0006261">
    <property type="term" value="P:DNA-templated DNA replication"/>
    <property type="evidence" value="ECO:0007669"/>
    <property type="project" value="TreeGrafter"/>
</dbReference>
<dbReference type="InterPro" id="IPR050238">
    <property type="entry name" value="DNA_Rep/Repair_Clamp_Loader"/>
</dbReference>
<dbReference type="InterPro" id="IPR003593">
    <property type="entry name" value="AAA+_ATPase"/>
</dbReference>
<dbReference type="PANTHER" id="PTHR11669:SF8">
    <property type="entry name" value="DNA POLYMERASE III SUBUNIT DELTA"/>
    <property type="match status" value="1"/>
</dbReference>
<dbReference type="Pfam" id="PF13177">
    <property type="entry name" value="DNA_pol3_delta2"/>
    <property type="match status" value="1"/>
</dbReference>
<dbReference type="PANTHER" id="PTHR11669">
    <property type="entry name" value="REPLICATION FACTOR C / DNA POLYMERASE III GAMMA-TAU SUBUNIT"/>
    <property type="match status" value="1"/>
</dbReference>
<dbReference type="AlphaFoldDB" id="A0A6J6QGG0"/>
<feature type="domain" description="AAA+ ATPase" evidence="1">
    <location>
        <begin position="38"/>
        <end position="163"/>
    </location>
</feature>
<gene>
    <name evidence="2" type="ORF">UFOPK2399_01992</name>
</gene>
<name>A0A6J6QGG0_9ZZZZ</name>
<organism evidence="2">
    <name type="scientific">freshwater metagenome</name>
    <dbReference type="NCBI Taxonomy" id="449393"/>
    <lineage>
        <taxon>unclassified sequences</taxon>
        <taxon>metagenomes</taxon>
        <taxon>ecological metagenomes</taxon>
    </lineage>
</organism>
<dbReference type="Gene3D" id="3.40.50.300">
    <property type="entry name" value="P-loop containing nucleotide triphosphate hydrolases"/>
    <property type="match status" value="1"/>
</dbReference>
<dbReference type="SMART" id="SM00382">
    <property type="entry name" value="AAA"/>
    <property type="match status" value="1"/>
</dbReference>
<dbReference type="InterPro" id="IPR027417">
    <property type="entry name" value="P-loop_NTPase"/>
</dbReference>
<evidence type="ECO:0000313" key="2">
    <source>
        <dbReference type="EMBL" id="CAB4710910.1"/>
    </source>
</evidence>
<dbReference type="CDD" id="cd00009">
    <property type="entry name" value="AAA"/>
    <property type="match status" value="1"/>
</dbReference>
<proteinExistence type="predicted"/>
<protein>
    <submittedName>
        <fullName evidence="2">Unannotated protein</fullName>
    </submittedName>
</protein>
<evidence type="ECO:0000259" key="1">
    <source>
        <dbReference type="SMART" id="SM00382"/>
    </source>
</evidence>
<reference evidence="2" key="1">
    <citation type="submission" date="2020-05" db="EMBL/GenBank/DDBJ databases">
        <authorList>
            <person name="Chiriac C."/>
            <person name="Salcher M."/>
            <person name="Ghai R."/>
            <person name="Kavagutti S V."/>
        </authorList>
    </citation>
    <scope>NUCLEOTIDE SEQUENCE</scope>
</reference>
<dbReference type="EMBL" id="CAEZXP010000011">
    <property type="protein sequence ID" value="CAB4710910.1"/>
    <property type="molecule type" value="Genomic_DNA"/>
</dbReference>
<accession>A0A6J6QGG0</accession>
<dbReference type="SUPFAM" id="SSF52540">
    <property type="entry name" value="P-loop containing nucleoside triphosphate hydrolases"/>
    <property type="match status" value="1"/>
</dbReference>